<dbReference type="OrthoDB" id="4331847at2"/>
<proteinExistence type="predicted"/>
<evidence type="ECO:0000313" key="3">
    <source>
        <dbReference type="Proteomes" id="UP000440096"/>
    </source>
</evidence>
<dbReference type="AlphaFoldDB" id="A0A6N7Z6Q5"/>
<dbReference type="EMBL" id="WMBA01000052">
    <property type="protein sequence ID" value="MTD57649.1"/>
    <property type="molecule type" value="Genomic_DNA"/>
</dbReference>
<organism evidence="2 3">
    <name type="scientific">Amycolatopsis pithecellobii</name>
    <dbReference type="NCBI Taxonomy" id="664692"/>
    <lineage>
        <taxon>Bacteria</taxon>
        <taxon>Bacillati</taxon>
        <taxon>Actinomycetota</taxon>
        <taxon>Actinomycetes</taxon>
        <taxon>Pseudonocardiales</taxon>
        <taxon>Pseudonocardiaceae</taxon>
        <taxon>Amycolatopsis</taxon>
    </lineage>
</organism>
<accession>A0A6N7Z6Q5</accession>
<evidence type="ECO:0000259" key="1">
    <source>
        <dbReference type="Pfam" id="PF13349"/>
    </source>
</evidence>
<sequence length="219" mass="22860">MGRPALALGGVALIGAGVAVALGWWWPQTAEAHELVPGVQSVRLDVSSGDVRVRAGDAGSTSVVERFRYSGSRPDHAYRLDSGQLVLADCGHDCSVDYEIVVPRGTSVTGNANSGDIELAGVSADVSNRSGQIDVRDATGPVKVHTNSGDISVSLSSPQDVTAQASSGDVDLTVPDERYRIDARTSSGDRKIEIPADPTGLHLLDLQASSGDITVRHSY</sequence>
<dbReference type="RefSeq" id="WP_154759776.1">
    <property type="nucleotide sequence ID" value="NZ_WMBA01000052.1"/>
</dbReference>
<comment type="caution">
    <text evidence="2">The sequence shown here is derived from an EMBL/GenBank/DDBJ whole genome shotgun (WGS) entry which is preliminary data.</text>
</comment>
<keyword evidence="3" id="KW-1185">Reference proteome</keyword>
<dbReference type="InterPro" id="IPR025164">
    <property type="entry name" value="Toastrack_DUF4097"/>
</dbReference>
<dbReference type="Pfam" id="PF13349">
    <property type="entry name" value="DUF4097"/>
    <property type="match status" value="1"/>
</dbReference>
<gene>
    <name evidence="2" type="ORF">GKO32_27275</name>
</gene>
<feature type="domain" description="DUF4097" evidence="1">
    <location>
        <begin position="47"/>
        <end position="215"/>
    </location>
</feature>
<evidence type="ECO:0000313" key="2">
    <source>
        <dbReference type="EMBL" id="MTD57649.1"/>
    </source>
</evidence>
<name>A0A6N7Z6Q5_9PSEU</name>
<dbReference type="Proteomes" id="UP000440096">
    <property type="component" value="Unassembled WGS sequence"/>
</dbReference>
<protein>
    <submittedName>
        <fullName evidence="2">DUF4097 family beta strand repeat protein</fullName>
    </submittedName>
</protein>
<reference evidence="2 3" key="1">
    <citation type="submission" date="2019-11" db="EMBL/GenBank/DDBJ databases">
        <title>Draft genome of Amycolatopsis RM579.</title>
        <authorList>
            <person name="Duangmal K."/>
            <person name="Mingma R."/>
        </authorList>
    </citation>
    <scope>NUCLEOTIDE SEQUENCE [LARGE SCALE GENOMIC DNA]</scope>
    <source>
        <strain evidence="2 3">RM579</strain>
    </source>
</reference>